<evidence type="ECO:0000313" key="1">
    <source>
        <dbReference type="EMBL" id="CAD7641964.1"/>
    </source>
</evidence>
<dbReference type="EMBL" id="CAJPVJ010000967">
    <property type="protein sequence ID" value="CAG2163785.1"/>
    <property type="molecule type" value="Genomic_DNA"/>
</dbReference>
<dbReference type="OrthoDB" id="10657697at2759"/>
<protein>
    <submittedName>
        <fullName evidence="1">Uncharacterized protein</fullName>
    </submittedName>
</protein>
<organism evidence="1">
    <name type="scientific">Oppiella nova</name>
    <dbReference type="NCBI Taxonomy" id="334625"/>
    <lineage>
        <taxon>Eukaryota</taxon>
        <taxon>Metazoa</taxon>
        <taxon>Ecdysozoa</taxon>
        <taxon>Arthropoda</taxon>
        <taxon>Chelicerata</taxon>
        <taxon>Arachnida</taxon>
        <taxon>Acari</taxon>
        <taxon>Acariformes</taxon>
        <taxon>Sarcoptiformes</taxon>
        <taxon>Oribatida</taxon>
        <taxon>Brachypylina</taxon>
        <taxon>Oppioidea</taxon>
        <taxon>Oppiidae</taxon>
        <taxon>Oppiella</taxon>
    </lineage>
</organism>
<sequence length="469" mass="55389">MSQLYAKDSLDRFGDDLCELLLSYLPLEDRFRNECVSKQFQRCVFVTLRDLIIDEKLMKKMTKKYFPINIMAIIMEKCPNIQHIHCTRICSPPHDCSQHMDDQIHHNYHHHRRVHRLVNRMDGNRCPFEDKFDVNLMTEFFQTYGSMITKINFLDTDFKHYLYFCHNLSHLKTQYLSDVLQSGKLLLVRNLKRYEFHMNRDFNNQMFDTFVANNKSLKSIVVQNIAIRSQETVIEFMNKFTELTELQELSLYFGNKTVRYSLSDCFTEIGLKCKKLKKLCVQMKSNSTELNVEIFNSIQYFSGLKRLDLSLNLSIGLIVSNSLQSFDSFKCWPQLTHLCLDLWQMSDKFYDRIDKMQPKLQHLDTTDPSSQLSGKDFKHISRLPNLRTLIIRNSNKNKCFDPIFLNVLALKCAKIMSIEIWLKAGQTHGLNERMIESIKKTYQMRLNKRSLMSNTSNHFIDSPEEVAHN</sequence>
<reference evidence="1" key="1">
    <citation type="submission" date="2020-11" db="EMBL/GenBank/DDBJ databases">
        <authorList>
            <person name="Tran Van P."/>
        </authorList>
    </citation>
    <scope>NUCLEOTIDE SEQUENCE</scope>
</reference>
<dbReference type="Gene3D" id="3.80.10.10">
    <property type="entry name" value="Ribonuclease Inhibitor"/>
    <property type="match status" value="1"/>
</dbReference>
<name>A0A7R9LJA1_9ACAR</name>
<dbReference type="Proteomes" id="UP000728032">
    <property type="component" value="Unassembled WGS sequence"/>
</dbReference>
<dbReference type="EMBL" id="OC915792">
    <property type="protein sequence ID" value="CAD7641964.1"/>
    <property type="molecule type" value="Genomic_DNA"/>
</dbReference>
<dbReference type="AlphaFoldDB" id="A0A7R9LJA1"/>
<keyword evidence="2" id="KW-1185">Reference proteome</keyword>
<dbReference type="SUPFAM" id="SSF81383">
    <property type="entry name" value="F-box domain"/>
    <property type="match status" value="1"/>
</dbReference>
<evidence type="ECO:0000313" key="2">
    <source>
        <dbReference type="Proteomes" id="UP000728032"/>
    </source>
</evidence>
<dbReference type="SUPFAM" id="SSF52047">
    <property type="entry name" value="RNI-like"/>
    <property type="match status" value="1"/>
</dbReference>
<accession>A0A7R9LJA1</accession>
<dbReference type="InterPro" id="IPR032675">
    <property type="entry name" value="LRR_dom_sf"/>
</dbReference>
<dbReference type="InterPro" id="IPR036047">
    <property type="entry name" value="F-box-like_dom_sf"/>
</dbReference>
<proteinExistence type="predicted"/>
<gene>
    <name evidence="1" type="ORF">ONB1V03_LOCUS3350</name>
</gene>